<protein>
    <submittedName>
        <fullName evidence="1">Uncharacterized protein</fullName>
    </submittedName>
</protein>
<proteinExistence type="predicted"/>
<reference evidence="1" key="1">
    <citation type="journal article" date="2020" name="Nature">
        <title>Giant virus diversity and host interactions through global metagenomics.</title>
        <authorList>
            <person name="Schulz F."/>
            <person name="Roux S."/>
            <person name="Paez-Espino D."/>
            <person name="Jungbluth S."/>
            <person name="Walsh D.A."/>
            <person name="Denef V.J."/>
            <person name="McMahon K.D."/>
            <person name="Konstantinidis K.T."/>
            <person name="Eloe-Fadrosh E.A."/>
            <person name="Kyrpides N.C."/>
            <person name="Woyke T."/>
        </authorList>
    </citation>
    <scope>NUCLEOTIDE SEQUENCE</scope>
    <source>
        <strain evidence="1">GVMAG-M-3300023179-150</strain>
    </source>
</reference>
<sequence length="77" mass="8983">MSKTCNDKINPYGNGYNYHPLFNMLLSHEQMLADFERHNSVQRMKLGVSRKKHEIMIHGSSDALYFNASHTKTFIHT</sequence>
<evidence type="ECO:0000313" key="1">
    <source>
        <dbReference type="EMBL" id="QHT24566.1"/>
    </source>
</evidence>
<accession>A0A6C0E5W9</accession>
<name>A0A6C0E5W9_9ZZZZ</name>
<dbReference type="AlphaFoldDB" id="A0A6C0E5W9"/>
<dbReference type="EMBL" id="MN739746">
    <property type="protein sequence ID" value="QHT24566.1"/>
    <property type="molecule type" value="Genomic_DNA"/>
</dbReference>
<organism evidence="1">
    <name type="scientific">viral metagenome</name>
    <dbReference type="NCBI Taxonomy" id="1070528"/>
    <lineage>
        <taxon>unclassified sequences</taxon>
        <taxon>metagenomes</taxon>
        <taxon>organismal metagenomes</taxon>
    </lineage>
</organism>